<feature type="region of interest" description="Disordered" evidence="1">
    <location>
        <begin position="54"/>
        <end position="91"/>
    </location>
</feature>
<reference evidence="3" key="1">
    <citation type="journal article" date="2022" name="Int. J. Mol. Sci.">
        <title>Draft Genome of Tanacetum Coccineum: Genomic Comparison of Closely Related Tanacetum-Family Plants.</title>
        <authorList>
            <person name="Yamashiro T."/>
            <person name="Shiraishi A."/>
            <person name="Nakayama K."/>
            <person name="Satake H."/>
        </authorList>
    </citation>
    <scope>NUCLEOTIDE SEQUENCE</scope>
</reference>
<evidence type="ECO:0000313" key="3">
    <source>
        <dbReference type="EMBL" id="GJS81200.1"/>
    </source>
</evidence>
<dbReference type="InterPro" id="IPR043502">
    <property type="entry name" value="DNA/RNA_pol_sf"/>
</dbReference>
<dbReference type="CDD" id="cd09272">
    <property type="entry name" value="RNase_HI_RT_Ty1"/>
    <property type="match status" value="1"/>
</dbReference>
<feature type="domain" description="Reverse transcriptase Ty1/copia-type" evidence="2">
    <location>
        <begin position="310"/>
        <end position="410"/>
    </location>
</feature>
<dbReference type="InterPro" id="IPR036397">
    <property type="entry name" value="RNaseH_sf"/>
</dbReference>
<feature type="region of interest" description="Disordered" evidence="1">
    <location>
        <begin position="128"/>
        <end position="149"/>
    </location>
</feature>
<proteinExistence type="predicted"/>
<reference evidence="3" key="2">
    <citation type="submission" date="2022-01" db="EMBL/GenBank/DDBJ databases">
        <authorList>
            <person name="Yamashiro T."/>
            <person name="Shiraishi A."/>
            <person name="Satake H."/>
            <person name="Nakayama K."/>
        </authorList>
    </citation>
    <scope>NUCLEOTIDE SEQUENCE</scope>
</reference>
<sequence length="618" mass="69175">MQIRSTILSREVLSDVRSAYATISSEESYRVTVGSIAGSSQRNQASAFVSNVPNSQNFQRSNQNFSAGPSRPNNLNNNRQGGGSSLNNNRQGGGSSLVCENYGFNGHTIDRCFKIIGYPVDFGKKKSGQNFKKQSVSNNNSAGKSSSSGFTDEQMATLISLIKDNKVGKNVQANMAGANQHMTHTDKELDNVLDIFHLKIKVGHPNGTKAYISKIRNLRLSNGLTLYDVMVIPEYCVTLISVHKLVKENKVIVAFDENRCHPADPVLNVLKDSLNIDKKDNTDLWGLIKVTSSEGFRFLLTVVDDYTRAVWVYLIKSKDEFMSSGEIDRYKARLVAQGFRQKEGNDYEETFSPVVKMVTVRCLLNIVVSMSWPVFQLDVNNAFLYGDLEEVVFMKPPEGYFPSDNKSDKGVFLALLVYVDDIIITGNSVSEIEKFKVFLKKYVLDLLSEYGMLACKPAKTPLMSKLVISNEASENDPLLENITDYQKLMGKLIYLTNTRPDISYVVHCLSQFMHSPLSSHLKTAFKILRYLKSCPGLGIHIARTSVRNKILSKSSTEVEYRALASVTSEVIWILKILKDLQIGNLLPHSLRCDSNSTIKIDVNPVFHERTKHLEIDLL</sequence>
<dbReference type="EMBL" id="BQNB010010730">
    <property type="protein sequence ID" value="GJS81200.1"/>
    <property type="molecule type" value="Genomic_DNA"/>
</dbReference>
<feature type="compositionally biased region" description="Polar residues" evidence="1">
    <location>
        <begin position="71"/>
        <end position="90"/>
    </location>
</feature>
<name>A0ABQ4YUJ0_9ASTR</name>
<feature type="compositionally biased region" description="Low complexity" evidence="1">
    <location>
        <begin position="54"/>
        <end position="66"/>
    </location>
</feature>
<evidence type="ECO:0000256" key="1">
    <source>
        <dbReference type="SAM" id="MobiDB-lite"/>
    </source>
</evidence>
<organism evidence="3 4">
    <name type="scientific">Tanacetum coccineum</name>
    <dbReference type="NCBI Taxonomy" id="301880"/>
    <lineage>
        <taxon>Eukaryota</taxon>
        <taxon>Viridiplantae</taxon>
        <taxon>Streptophyta</taxon>
        <taxon>Embryophyta</taxon>
        <taxon>Tracheophyta</taxon>
        <taxon>Spermatophyta</taxon>
        <taxon>Magnoliopsida</taxon>
        <taxon>eudicotyledons</taxon>
        <taxon>Gunneridae</taxon>
        <taxon>Pentapetalae</taxon>
        <taxon>asterids</taxon>
        <taxon>campanulids</taxon>
        <taxon>Asterales</taxon>
        <taxon>Asteraceae</taxon>
        <taxon>Asteroideae</taxon>
        <taxon>Anthemideae</taxon>
        <taxon>Anthemidinae</taxon>
        <taxon>Tanacetum</taxon>
    </lineage>
</organism>
<dbReference type="PANTHER" id="PTHR11439">
    <property type="entry name" value="GAG-POL-RELATED RETROTRANSPOSON"/>
    <property type="match status" value="1"/>
</dbReference>
<dbReference type="InterPro" id="IPR012337">
    <property type="entry name" value="RNaseH-like_sf"/>
</dbReference>
<dbReference type="PANTHER" id="PTHR11439:SF508">
    <property type="entry name" value="RNA-DIRECTED DNA POLYMERASE"/>
    <property type="match status" value="1"/>
</dbReference>
<dbReference type="Pfam" id="PF07727">
    <property type="entry name" value="RVT_2"/>
    <property type="match status" value="1"/>
</dbReference>
<dbReference type="Gene3D" id="3.30.420.10">
    <property type="entry name" value="Ribonuclease H-like superfamily/Ribonuclease H"/>
    <property type="match status" value="1"/>
</dbReference>
<feature type="compositionally biased region" description="Low complexity" evidence="1">
    <location>
        <begin position="135"/>
        <end position="148"/>
    </location>
</feature>
<evidence type="ECO:0000313" key="4">
    <source>
        <dbReference type="Proteomes" id="UP001151760"/>
    </source>
</evidence>
<dbReference type="InterPro" id="IPR013103">
    <property type="entry name" value="RVT_2"/>
</dbReference>
<comment type="caution">
    <text evidence="3">The sequence shown here is derived from an EMBL/GenBank/DDBJ whole genome shotgun (WGS) entry which is preliminary data.</text>
</comment>
<dbReference type="Proteomes" id="UP001151760">
    <property type="component" value="Unassembled WGS sequence"/>
</dbReference>
<keyword evidence="4" id="KW-1185">Reference proteome</keyword>
<dbReference type="SUPFAM" id="SSF53098">
    <property type="entry name" value="Ribonuclease H-like"/>
    <property type="match status" value="1"/>
</dbReference>
<evidence type="ECO:0000259" key="2">
    <source>
        <dbReference type="Pfam" id="PF07727"/>
    </source>
</evidence>
<protein>
    <submittedName>
        <fullName evidence="3">Ribonuclease H-like domain-containing protein</fullName>
    </submittedName>
</protein>
<gene>
    <name evidence="3" type="ORF">Tco_0747741</name>
</gene>
<accession>A0ABQ4YUJ0</accession>
<dbReference type="SUPFAM" id="SSF56672">
    <property type="entry name" value="DNA/RNA polymerases"/>
    <property type="match status" value="1"/>
</dbReference>